<dbReference type="RefSeq" id="WP_076138932.1">
    <property type="nucleotide sequence ID" value="NZ_MPTO01000051.1"/>
</dbReference>
<protein>
    <submittedName>
        <fullName evidence="1">Minor capsid protein</fullName>
    </submittedName>
</protein>
<dbReference type="InterPro" id="IPR009319">
    <property type="entry name" value="Phage_A118_VSP1"/>
</dbReference>
<dbReference type="EMBL" id="MPTO01000051">
    <property type="protein sequence ID" value="OME10151.1"/>
    <property type="molecule type" value="Genomic_DNA"/>
</dbReference>
<evidence type="ECO:0000313" key="1">
    <source>
        <dbReference type="EMBL" id="OME10151.1"/>
    </source>
</evidence>
<dbReference type="GO" id="GO:0005198">
    <property type="term" value="F:structural molecule activity"/>
    <property type="evidence" value="ECO:0007669"/>
    <property type="project" value="InterPro"/>
</dbReference>
<reference evidence="1 2" key="1">
    <citation type="submission" date="2016-10" db="EMBL/GenBank/DDBJ databases">
        <title>Paenibacillus species isolates.</title>
        <authorList>
            <person name="Beno S.M."/>
        </authorList>
    </citation>
    <scope>NUCLEOTIDE SEQUENCE [LARGE SCALE GENOMIC DNA]</scope>
    <source>
        <strain evidence="1 2">FSL H7-0918</strain>
    </source>
</reference>
<evidence type="ECO:0000313" key="2">
    <source>
        <dbReference type="Proteomes" id="UP000187323"/>
    </source>
</evidence>
<proteinExistence type="predicted"/>
<name>A0AB36J581_9BACL</name>
<sequence>MATTEELIALYIQTDERLRSLIQTLFDGNNSNRRKQQLIQQVDAIIDELTNNAGQELADLIGSEYRNGANAAVAQLVAAGIAREVLDVTVNAIVHQGAAQVISDDGFYSILEASEHMSRDAKQRIEDAVRIANEQSLIEGVNRRQATQNAVAKVNKQGITGMIAKNGAEIPADKYMAGVVQYHQRKAHVTGTENMAVQNGQDLVYVNFVGITCSLCAKYQDRVYSISGNDKRFPKLDLRPPYHSHCVHSLSVWVEEFTSASEVEQTIKDSNRPFEDNRTEANMKRYNELQREKSRKNETRKQWIRYKATLPNDTPDLKQFASNKMRGTRKYAELQELYREVNQINRNTNLSTNLTNR</sequence>
<gene>
    <name evidence="1" type="ORF">BSK47_31245</name>
</gene>
<organism evidence="1 2">
    <name type="scientific">Paenibacillus odorifer</name>
    <dbReference type="NCBI Taxonomy" id="189426"/>
    <lineage>
        <taxon>Bacteria</taxon>
        <taxon>Bacillati</taxon>
        <taxon>Bacillota</taxon>
        <taxon>Bacilli</taxon>
        <taxon>Bacillales</taxon>
        <taxon>Paenibacillaceae</taxon>
        <taxon>Paenibacillus</taxon>
    </lineage>
</organism>
<accession>A0AB36J581</accession>
<dbReference type="Pfam" id="PF06152">
    <property type="entry name" value="Phage_min_cap2"/>
    <property type="match status" value="1"/>
</dbReference>
<comment type="caution">
    <text evidence="1">The sequence shown here is derived from an EMBL/GenBank/DDBJ whole genome shotgun (WGS) entry which is preliminary data.</text>
</comment>
<dbReference type="AlphaFoldDB" id="A0AB36J581"/>
<dbReference type="Proteomes" id="UP000187323">
    <property type="component" value="Unassembled WGS sequence"/>
</dbReference>